<sequence length="82" mass="9167">MAHTLKFVYIVIFFVSLFIIAVVGQTKCDTDYDCYKLDPSEPHGSLTCYGGYCISLIEVRLSSSIKVVVHGNKVEHYSLSIC</sequence>
<protein>
    <submittedName>
        <fullName evidence="1">Uncharacterized protein</fullName>
    </submittedName>
</protein>
<dbReference type="Proteomes" id="UP001177021">
    <property type="component" value="Unassembled WGS sequence"/>
</dbReference>
<gene>
    <name evidence="1" type="ORF">MILVUS5_LOCUS34574</name>
</gene>
<evidence type="ECO:0000313" key="1">
    <source>
        <dbReference type="EMBL" id="CAJ2670560.1"/>
    </source>
</evidence>
<proteinExistence type="predicted"/>
<name>A0ACB0LLZ1_TRIPR</name>
<evidence type="ECO:0000313" key="2">
    <source>
        <dbReference type="Proteomes" id="UP001177021"/>
    </source>
</evidence>
<reference evidence="1" key="1">
    <citation type="submission" date="2023-10" db="EMBL/GenBank/DDBJ databases">
        <authorList>
            <person name="Rodriguez Cubillos JULIANA M."/>
            <person name="De Vega J."/>
        </authorList>
    </citation>
    <scope>NUCLEOTIDE SEQUENCE</scope>
</reference>
<organism evidence="1 2">
    <name type="scientific">Trifolium pratense</name>
    <name type="common">Red clover</name>
    <dbReference type="NCBI Taxonomy" id="57577"/>
    <lineage>
        <taxon>Eukaryota</taxon>
        <taxon>Viridiplantae</taxon>
        <taxon>Streptophyta</taxon>
        <taxon>Embryophyta</taxon>
        <taxon>Tracheophyta</taxon>
        <taxon>Spermatophyta</taxon>
        <taxon>Magnoliopsida</taxon>
        <taxon>eudicotyledons</taxon>
        <taxon>Gunneridae</taxon>
        <taxon>Pentapetalae</taxon>
        <taxon>rosids</taxon>
        <taxon>fabids</taxon>
        <taxon>Fabales</taxon>
        <taxon>Fabaceae</taxon>
        <taxon>Papilionoideae</taxon>
        <taxon>50 kb inversion clade</taxon>
        <taxon>NPAAA clade</taxon>
        <taxon>Hologalegina</taxon>
        <taxon>IRL clade</taxon>
        <taxon>Trifolieae</taxon>
        <taxon>Trifolium</taxon>
    </lineage>
</organism>
<dbReference type="EMBL" id="CASHSV030000615">
    <property type="protein sequence ID" value="CAJ2670560.1"/>
    <property type="molecule type" value="Genomic_DNA"/>
</dbReference>
<comment type="caution">
    <text evidence="1">The sequence shown here is derived from an EMBL/GenBank/DDBJ whole genome shotgun (WGS) entry which is preliminary data.</text>
</comment>
<accession>A0ACB0LLZ1</accession>
<keyword evidence="2" id="KW-1185">Reference proteome</keyword>